<dbReference type="PROSITE" id="PS50181">
    <property type="entry name" value="FBOX"/>
    <property type="match status" value="1"/>
</dbReference>
<dbReference type="Proteomes" id="UP000284706">
    <property type="component" value="Unassembled WGS sequence"/>
</dbReference>
<dbReference type="InterPro" id="IPR036047">
    <property type="entry name" value="F-box-like_dom_sf"/>
</dbReference>
<dbReference type="Gene3D" id="1.20.1280.50">
    <property type="match status" value="1"/>
</dbReference>
<protein>
    <recommendedName>
        <fullName evidence="1">F-box domain-containing protein</fullName>
    </recommendedName>
</protein>
<sequence>MSTSPLFSLFPSTMVTPSPVFGFPVELTQHILSFSHPWDVASFSMTCRAAYTLVYHTADQYLWRHLYNNYSFDPPCPAEDPTSRRELVNWKEEFTCRMKVELALFRGPVNLPEKLDALRILVKMVEDSSWAIVRTGCSRNTTWLSRILRQSLLLHNLYTVTESTEDRQVYAQLRAYLALTIDAVNDKKSLAKLMDRRDLSRAYVYNLLHYSAENKWGPLLPDGRVNWIHAEHLIDVVALNVRELPNSWALTRPPSCLDPPRSPASAGFTKADWAGVEDLADGPRHPKFFKDPRFREATRLIEVKLHIVLPNDLRFRKVVRNTTPDNDIYPPLYFKGSSKGVNGNEATVEGLVTMGQDGIPRWQLVSIYDGHPQWSSTGVQIGGIRSAMGVIGVWTTTHHDPGPFWLWKVEDNSPTHLMEFT</sequence>
<proteinExistence type="predicted"/>
<feature type="domain" description="F-box" evidence="1">
    <location>
        <begin position="17"/>
        <end position="66"/>
    </location>
</feature>
<dbReference type="SUPFAM" id="SSF81383">
    <property type="entry name" value="F-box domain"/>
    <property type="match status" value="1"/>
</dbReference>
<dbReference type="Pfam" id="PF12937">
    <property type="entry name" value="F-box-like"/>
    <property type="match status" value="1"/>
</dbReference>
<dbReference type="AlphaFoldDB" id="A0A409VCH0"/>
<dbReference type="OrthoDB" id="3226064at2759"/>
<dbReference type="InParanoid" id="A0A409VCH0"/>
<dbReference type="STRING" id="231916.A0A409VCH0"/>
<accession>A0A409VCH0</accession>
<name>A0A409VCH0_9AGAR</name>
<evidence type="ECO:0000259" key="1">
    <source>
        <dbReference type="PROSITE" id="PS50181"/>
    </source>
</evidence>
<reference evidence="2 3" key="1">
    <citation type="journal article" date="2018" name="Evol. Lett.">
        <title>Horizontal gene cluster transfer increased hallucinogenic mushroom diversity.</title>
        <authorList>
            <person name="Reynolds H.T."/>
            <person name="Vijayakumar V."/>
            <person name="Gluck-Thaler E."/>
            <person name="Korotkin H.B."/>
            <person name="Matheny P.B."/>
            <person name="Slot J.C."/>
        </authorList>
    </citation>
    <scope>NUCLEOTIDE SEQUENCE [LARGE SCALE GENOMIC DNA]</scope>
    <source>
        <strain evidence="2 3">SRW20</strain>
    </source>
</reference>
<comment type="caution">
    <text evidence="2">The sequence shown here is derived from an EMBL/GenBank/DDBJ whole genome shotgun (WGS) entry which is preliminary data.</text>
</comment>
<dbReference type="EMBL" id="NHYE01005663">
    <property type="protein sequence ID" value="PPQ64752.1"/>
    <property type="molecule type" value="Genomic_DNA"/>
</dbReference>
<evidence type="ECO:0000313" key="3">
    <source>
        <dbReference type="Proteomes" id="UP000284706"/>
    </source>
</evidence>
<gene>
    <name evidence="2" type="ORF">CVT26_002696</name>
</gene>
<organism evidence="2 3">
    <name type="scientific">Gymnopilus dilepis</name>
    <dbReference type="NCBI Taxonomy" id="231916"/>
    <lineage>
        <taxon>Eukaryota</taxon>
        <taxon>Fungi</taxon>
        <taxon>Dikarya</taxon>
        <taxon>Basidiomycota</taxon>
        <taxon>Agaricomycotina</taxon>
        <taxon>Agaricomycetes</taxon>
        <taxon>Agaricomycetidae</taxon>
        <taxon>Agaricales</taxon>
        <taxon>Agaricineae</taxon>
        <taxon>Hymenogastraceae</taxon>
        <taxon>Gymnopilus</taxon>
    </lineage>
</organism>
<dbReference type="InterPro" id="IPR001810">
    <property type="entry name" value="F-box_dom"/>
</dbReference>
<evidence type="ECO:0000313" key="2">
    <source>
        <dbReference type="EMBL" id="PPQ64752.1"/>
    </source>
</evidence>
<keyword evidence="3" id="KW-1185">Reference proteome</keyword>